<feature type="region of interest" description="Disordered" evidence="6">
    <location>
        <begin position="314"/>
        <end position="344"/>
    </location>
</feature>
<keyword evidence="2 8" id="KW-0240">DNA-directed RNA polymerase</keyword>
<dbReference type="InterPro" id="IPR007080">
    <property type="entry name" value="RNA_pol_Rpb1_1"/>
</dbReference>
<feature type="compositionally biased region" description="Basic and acidic residues" evidence="6">
    <location>
        <begin position="335"/>
        <end position="344"/>
    </location>
</feature>
<dbReference type="InterPro" id="IPR044893">
    <property type="entry name" value="RNA_pol_Rpb1_clamp_domain"/>
</dbReference>
<name>A0A1V0SHY5_9VIRU</name>
<evidence type="ECO:0000313" key="8">
    <source>
        <dbReference type="EMBL" id="ARF11340.1"/>
    </source>
</evidence>
<gene>
    <name evidence="8" type="ORF">Klosneuvirus_1_197</name>
</gene>
<dbReference type="GO" id="GO:0003899">
    <property type="term" value="F:DNA-directed RNA polymerase activity"/>
    <property type="evidence" value="ECO:0007669"/>
    <property type="project" value="UniProtKB-EC"/>
</dbReference>
<accession>A0A1V0SHY5</accession>
<evidence type="ECO:0000256" key="6">
    <source>
        <dbReference type="SAM" id="MobiDB-lite"/>
    </source>
</evidence>
<organism evidence="8">
    <name type="scientific">Klosneuvirus KNV1</name>
    <dbReference type="NCBI Taxonomy" id="1977640"/>
    <lineage>
        <taxon>Viruses</taxon>
        <taxon>Varidnaviria</taxon>
        <taxon>Bamfordvirae</taxon>
        <taxon>Nucleocytoviricota</taxon>
        <taxon>Megaviricetes</taxon>
        <taxon>Imitervirales</taxon>
        <taxon>Mimiviridae</taxon>
        <taxon>Klosneuvirinae</taxon>
        <taxon>Klosneuvirus</taxon>
    </lineage>
</organism>
<dbReference type="GO" id="GO:0006351">
    <property type="term" value="P:DNA-templated transcription"/>
    <property type="evidence" value="ECO:0007669"/>
    <property type="project" value="InterPro"/>
</dbReference>
<dbReference type="PANTHER" id="PTHR19376">
    <property type="entry name" value="DNA-DIRECTED RNA POLYMERASE"/>
    <property type="match status" value="1"/>
</dbReference>
<dbReference type="Pfam" id="PF04997">
    <property type="entry name" value="RNA_pol_Rpb1_1"/>
    <property type="match status" value="1"/>
</dbReference>
<dbReference type="EMBL" id="KY684108">
    <property type="protein sequence ID" value="ARF11340.1"/>
    <property type="molecule type" value="Genomic_DNA"/>
</dbReference>
<evidence type="ECO:0000256" key="5">
    <source>
        <dbReference type="ARBA" id="ARBA00023163"/>
    </source>
</evidence>
<evidence type="ECO:0000256" key="3">
    <source>
        <dbReference type="ARBA" id="ARBA00022679"/>
    </source>
</evidence>
<keyword evidence="3" id="KW-0808">Transferase</keyword>
<dbReference type="InterPro" id="IPR045867">
    <property type="entry name" value="DNA-dir_RpoC_beta_prime"/>
</dbReference>
<keyword evidence="4" id="KW-0548">Nucleotidyltransferase</keyword>
<evidence type="ECO:0000256" key="4">
    <source>
        <dbReference type="ARBA" id="ARBA00022695"/>
    </source>
</evidence>
<protein>
    <recommendedName>
        <fullName evidence="1">DNA-directed RNA polymerase</fullName>
        <ecNumber evidence="1">2.7.7.6</ecNumber>
    </recommendedName>
</protein>
<evidence type="ECO:0000259" key="7">
    <source>
        <dbReference type="Pfam" id="PF04997"/>
    </source>
</evidence>
<dbReference type="GO" id="GO:0000428">
    <property type="term" value="C:DNA-directed RNA polymerase complex"/>
    <property type="evidence" value="ECO:0007669"/>
    <property type="project" value="UniProtKB-KW"/>
</dbReference>
<evidence type="ECO:0000256" key="1">
    <source>
        <dbReference type="ARBA" id="ARBA00012418"/>
    </source>
</evidence>
<keyword evidence="5" id="KW-0804">Transcription</keyword>
<proteinExistence type="predicted"/>
<sequence length="344" mass="38990">MDTSIQLYDEKIRPIESIEFNIWDNDEIRRVSALGKESSGIEIPDLYDNMEPKRGGLIDMRLGVTSNSLECATCGLDSTHCIGHFGHIELAEPVFHRGFREYVKKILSCICLSCSKLLIYKNDEDILDMVKHKTAKARFNEFRNLVKTITHCGKQGYGCGAPVTKIKLEIKKTSATVNIVSELQVETDEETPGEFKTKVIKQILTPEICFDILKNISDKDCMLLGLDPRKSRPESMIHKIFPVSPVAIRPSAKVEFLESSTKEDDLTHKLADIVKINTKMKRVKEMSSDATAKYNQEYSHLLQLHVYTNYDNESAEIPKTERQNKPSKSLSSRLKAKEGKQSAF</sequence>
<dbReference type="PANTHER" id="PTHR19376:SF32">
    <property type="entry name" value="DNA-DIRECTED RNA POLYMERASE III SUBUNIT RPC1"/>
    <property type="match status" value="1"/>
</dbReference>
<dbReference type="GO" id="GO:0003677">
    <property type="term" value="F:DNA binding"/>
    <property type="evidence" value="ECO:0007669"/>
    <property type="project" value="InterPro"/>
</dbReference>
<dbReference type="SUPFAM" id="SSF64484">
    <property type="entry name" value="beta and beta-prime subunits of DNA dependent RNA-polymerase"/>
    <property type="match status" value="1"/>
</dbReference>
<reference evidence="8" key="1">
    <citation type="journal article" date="2017" name="Science">
        <title>Giant viruses with an expanded complement of translation system components.</title>
        <authorList>
            <person name="Schulz F."/>
            <person name="Yutin N."/>
            <person name="Ivanova N.N."/>
            <person name="Ortega D.R."/>
            <person name="Lee T.K."/>
            <person name="Vierheilig J."/>
            <person name="Daims H."/>
            <person name="Horn M."/>
            <person name="Wagner M."/>
            <person name="Jensen G.J."/>
            <person name="Kyrpides N.C."/>
            <person name="Koonin E.V."/>
            <person name="Woyke T."/>
        </authorList>
    </citation>
    <scope>NUCLEOTIDE SEQUENCE</scope>
    <source>
        <strain evidence="8">KNV1</strain>
    </source>
</reference>
<dbReference type="EC" id="2.7.7.6" evidence="1"/>
<evidence type="ECO:0000256" key="2">
    <source>
        <dbReference type="ARBA" id="ARBA00022478"/>
    </source>
</evidence>
<feature type="domain" description="RNA polymerase Rpb1" evidence="7">
    <location>
        <begin position="14"/>
        <end position="340"/>
    </location>
</feature>
<dbReference type="Gene3D" id="4.10.860.120">
    <property type="entry name" value="RNA polymerase II, clamp domain"/>
    <property type="match status" value="1"/>
</dbReference>